<evidence type="ECO:0000256" key="11">
    <source>
        <dbReference type="ARBA" id="ARBA00023326"/>
    </source>
</evidence>
<dbReference type="InterPro" id="IPR001579">
    <property type="entry name" value="Glyco_hydro_18_chit_AS"/>
</dbReference>
<dbReference type="EMBL" id="JAUEPP010000005">
    <property type="protein sequence ID" value="KAK3342350.1"/>
    <property type="molecule type" value="Genomic_DNA"/>
</dbReference>
<keyword evidence="8" id="KW-0146">Chitin degradation</keyword>
<keyword evidence="6 12" id="KW-0147">Chitin-binding</keyword>
<proteinExistence type="inferred from homology"/>
<keyword evidence="12" id="KW-1015">Disulfide bond</keyword>
<reference evidence="17" key="2">
    <citation type="submission" date="2023-06" db="EMBL/GenBank/DDBJ databases">
        <authorList>
            <consortium name="Lawrence Berkeley National Laboratory"/>
            <person name="Haridas S."/>
            <person name="Hensen N."/>
            <person name="Bonometti L."/>
            <person name="Westerberg I."/>
            <person name="Brannstrom I.O."/>
            <person name="Guillou S."/>
            <person name="Cros-Aarteil S."/>
            <person name="Calhoun S."/>
            <person name="Kuo A."/>
            <person name="Mondo S."/>
            <person name="Pangilinan J."/>
            <person name="Riley R."/>
            <person name="Labutti K."/>
            <person name="Andreopoulos B."/>
            <person name="Lipzen A."/>
            <person name="Chen C."/>
            <person name="Yanf M."/>
            <person name="Daum C."/>
            <person name="Ng V."/>
            <person name="Clum A."/>
            <person name="Steindorff A."/>
            <person name="Ohm R."/>
            <person name="Martin F."/>
            <person name="Silar P."/>
            <person name="Natvig D."/>
            <person name="Lalanne C."/>
            <person name="Gautier V."/>
            <person name="Ament-Velasquez S.L."/>
            <person name="Kruys A."/>
            <person name="Hutchinson M.I."/>
            <person name="Powell A.J."/>
            <person name="Barry K."/>
            <person name="Miller A.N."/>
            <person name="Grigoriev I.V."/>
            <person name="Debuchy R."/>
            <person name="Gladieux P."/>
            <person name="Thoren M.H."/>
            <person name="Johannesson H."/>
        </authorList>
    </citation>
    <scope>NUCLEOTIDE SEQUENCE</scope>
    <source>
        <strain evidence="17">CBS 560.94</strain>
    </source>
</reference>
<dbReference type="SMART" id="SM00270">
    <property type="entry name" value="ChtBD1"/>
    <property type="match status" value="2"/>
</dbReference>
<dbReference type="Gene3D" id="3.30.60.10">
    <property type="entry name" value="Endochitinase-like"/>
    <property type="match status" value="1"/>
</dbReference>
<evidence type="ECO:0000259" key="16">
    <source>
        <dbReference type="PROSITE" id="PS51910"/>
    </source>
</evidence>
<comment type="subcellular location">
    <subcellularLocation>
        <location evidence="2">Secreted</location>
    </subcellularLocation>
</comment>
<dbReference type="InterPro" id="IPR050314">
    <property type="entry name" value="Glycosyl_Hydrlase_18"/>
</dbReference>
<protein>
    <recommendedName>
        <fullName evidence="4">chitinase</fullName>
        <ecNumber evidence="4">3.2.1.14</ecNumber>
    </recommendedName>
</protein>
<feature type="disulfide bond" evidence="12">
    <location>
        <begin position="111"/>
        <end position="125"/>
    </location>
</feature>
<evidence type="ECO:0000256" key="13">
    <source>
        <dbReference type="RuleBase" id="RU000489"/>
    </source>
</evidence>
<reference evidence="17" key="1">
    <citation type="journal article" date="2023" name="Mol. Phylogenet. Evol.">
        <title>Genome-scale phylogeny and comparative genomics of the fungal order Sordariales.</title>
        <authorList>
            <person name="Hensen N."/>
            <person name="Bonometti L."/>
            <person name="Westerberg I."/>
            <person name="Brannstrom I.O."/>
            <person name="Guillou S."/>
            <person name="Cros-Aarteil S."/>
            <person name="Calhoun S."/>
            <person name="Haridas S."/>
            <person name="Kuo A."/>
            <person name="Mondo S."/>
            <person name="Pangilinan J."/>
            <person name="Riley R."/>
            <person name="LaButti K."/>
            <person name="Andreopoulos B."/>
            <person name="Lipzen A."/>
            <person name="Chen C."/>
            <person name="Yan M."/>
            <person name="Daum C."/>
            <person name="Ng V."/>
            <person name="Clum A."/>
            <person name="Steindorff A."/>
            <person name="Ohm R.A."/>
            <person name="Martin F."/>
            <person name="Silar P."/>
            <person name="Natvig D.O."/>
            <person name="Lalanne C."/>
            <person name="Gautier V."/>
            <person name="Ament-Velasquez S.L."/>
            <person name="Kruys A."/>
            <person name="Hutchinson M.I."/>
            <person name="Powell A.J."/>
            <person name="Barry K."/>
            <person name="Miller A.N."/>
            <person name="Grigoriev I.V."/>
            <person name="Debuchy R."/>
            <person name="Gladieux P."/>
            <person name="Hiltunen Thoren M."/>
            <person name="Johannesson H."/>
        </authorList>
    </citation>
    <scope>NUCLEOTIDE SEQUENCE</scope>
    <source>
        <strain evidence="17">CBS 560.94</strain>
    </source>
</reference>
<feature type="domain" description="GH18" evidence="16">
    <location>
        <begin position="148"/>
        <end position="511"/>
    </location>
</feature>
<dbReference type="SMART" id="SM00636">
    <property type="entry name" value="Glyco_18"/>
    <property type="match status" value="1"/>
</dbReference>
<keyword evidence="10 13" id="KW-0326">Glycosidase</keyword>
<evidence type="ECO:0000313" key="18">
    <source>
        <dbReference type="Proteomes" id="UP001278500"/>
    </source>
</evidence>
<evidence type="ECO:0000256" key="3">
    <source>
        <dbReference type="ARBA" id="ARBA00008682"/>
    </source>
</evidence>
<dbReference type="Gene3D" id="3.20.20.80">
    <property type="entry name" value="Glycosidases"/>
    <property type="match status" value="1"/>
</dbReference>
<dbReference type="Pfam" id="PF00704">
    <property type="entry name" value="Glyco_hydro_18"/>
    <property type="match status" value="1"/>
</dbReference>
<comment type="catalytic activity">
    <reaction evidence="1">
        <text>Random endo-hydrolysis of N-acetyl-beta-D-glucosaminide (1-&gt;4)-beta-linkages in chitin and chitodextrins.</text>
        <dbReference type="EC" id="3.2.1.14"/>
    </reaction>
</comment>
<dbReference type="PANTHER" id="PTHR11177">
    <property type="entry name" value="CHITINASE"/>
    <property type="match status" value="1"/>
</dbReference>
<evidence type="ECO:0000256" key="6">
    <source>
        <dbReference type="ARBA" id="ARBA00022669"/>
    </source>
</evidence>
<evidence type="ECO:0000256" key="12">
    <source>
        <dbReference type="PROSITE-ProRule" id="PRU00261"/>
    </source>
</evidence>
<evidence type="ECO:0000256" key="7">
    <source>
        <dbReference type="ARBA" id="ARBA00022801"/>
    </source>
</evidence>
<evidence type="ECO:0000259" key="15">
    <source>
        <dbReference type="PROSITE" id="PS50941"/>
    </source>
</evidence>
<dbReference type="EC" id="3.2.1.14" evidence="4"/>
<feature type="disulfide bond" evidence="12">
    <location>
        <begin position="106"/>
        <end position="118"/>
    </location>
</feature>
<name>A0AAE0JCJ5_9PEZI</name>
<dbReference type="Proteomes" id="UP001278500">
    <property type="component" value="Unassembled WGS sequence"/>
</dbReference>
<feature type="disulfide bond" evidence="12">
    <location>
        <begin position="129"/>
        <end position="133"/>
    </location>
</feature>
<dbReference type="InterPro" id="IPR001223">
    <property type="entry name" value="Glyco_hydro18_cat"/>
</dbReference>
<evidence type="ECO:0000313" key="17">
    <source>
        <dbReference type="EMBL" id="KAK3342350.1"/>
    </source>
</evidence>
<keyword evidence="14" id="KW-0732">Signal</keyword>
<dbReference type="PROSITE" id="PS51910">
    <property type="entry name" value="GH18_2"/>
    <property type="match status" value="1"/>
</dbReference>
<dbReference type="InterPro" id="IPR001002">
    <property type="entry name" value="Chitin-bd_1"/>
</dbReference>
<evidence type="ECO:0000256" key="2">
    <source>
        <dbReference type="ARBA" id="ARBA00004613"/>
    </source>
</evidence>
<dbReference type="GeneID" id="87868186"/>
<dbReference type="GO" id="GO:0005576">
    <property type="term" value="C:extracellular region"/>
    <property type="evidence" value="ECO:0007669"/>
    <property type="project" value="UniProtKB-SubCell"/>
</dbReference>
<dbReference type="PANTHER" id="PTHR11177:SF397">
    <property type="entry name" value="CHITINASE"/>
    <property type="match status" value="1"/>
</dbReference>
<dbReference type="GO" id="GO:0008843">
    <property type="term" value="F:endochitinase activity"/>
    <property type="evidence" value="ECO:0007669"/>
    <property type="project" value="UniProtKB-EC"/>
</dbReference>
<sequence length="1490" mass="164741">MASHRLHMWLYAAIALLLLATHISASNIPQDGTTSALEIGLLSLKGRSLPDGQCSKDVPCADGSCCHGTSGFCGRTPEHCDAKVCVSNCDAKAECGLGADPPGKECPLNVCCGPWGYCGTTEGFCGDGCQSNCEQPSSTKLSDGDVTKLVIGYVEAWNIDNNEGCSSRRSDWLPVDTITHLNVAFYYISPHFYDIVRMWGVSDEAHNNLMNMKQKAPGLKIWLSIGGWTFSDNDTDTQPLWGEIAGSSANRAKFIKNLSTFMSDHGLDGVDLDWEYPGAPDRGGKEEDVKNFVTLVEEMRNAFDIRESTTGKHWGISFTAPTSYWYMRWFDLEKLMEPIDWLNLMTYDIHGSWDSPENSIGNVVLAHTNLTEIKEALNLLWRNNVPANKVNLGLGFYGRTYVLEDANCRGPGCKFKSAGHAGPCTKTPGVLSYDEITAIRKELNIKPTYDKEAGAKYMTYNQTDWLSFDDEDTFKDKVKFANEQGLRGLFIWAIDQDDDKHNALYSVIDAGRFKDANGIGADYGWQPSKSSCEWTSCGTHTCTKPGTVATTRVTCSNWRPKGERLEKALCCPIDAAPNPEKCRWAVEGPDILPDIFDAVPLKSSILDGAYKYLGWCGQADCAYDEVLIATSADYMLEGQPASCVIGDMSGAKYCCKTGRSGKELCGASDFCWAVSDLESWMKRGIPTGTKVCPKGRKLMTYARNTCDQGYAVPYCCDEGVQTTERCFWAGEANAFGSECQNAKSCPAYHVEVAEGRGGRLRSGGMTREACKEEGECEVNICHITAGCTDYYCHNKFTDTDEKLCCPAEDLNIRTDYLPVPLEYLFDTYNPDTMDDYNVNYDIKIDSVKSTKDVNQDANNNGFGWHIISGPPDSVTTISARDGSHWALYDCDDRPHEDRRTVKAVCTDESDSSNCGDIFLGQVAGTIVKMPGGCGPGKYAVAVSMTPSTDHEIPGVLGKHLEKRGISTPRVYDFTYDYDYSPIVKRGDERVKIRIDYSTDPGYWAEIVAAQPGNYKRRIKSRSDFEVVKREMQEEVDRNHEGSWPDFLDHKFSLDRRSTPEHELHKLHARWFSYDLSRWMDRFSKVDEALEVASYSVNDRVRWNLFSWTQICELMGIPTEMYMRIWADLDINVETTAELNLIGDFGDMSSWRESHMLFRSKGEIKTTLNLWAFARMAFNSDEVELFGLDKFGATFSIPGLVTIGPNLRVKAQLDGEATLHTEAAVSLKIAEWEYTQQYPNTLGVTQNPPEKHSGATSFFDKAAPNDSGFPQPTFHADVDAHGHLTVTMKPVVSFGLTWAIDVPDVSAELGIEAYATIHADAQANVNNGNDNGQVDASAQVCWGARCGYRLYAAINAPTIFNYHLAQYWTLHAAEQTIIPQTCLAWELWDGAQKCEGCPDINDKLDLGIRVGGGGMKRSLSLGLDEGVYDAGFEAVAGAGGHSVPIFGKQEGDASTGVYIGEPAVDKRKVVSLRDAPVAKVARPNIGVMDSF</sequence>
<keyword evidence="18" id="KW-1185">Reference proteome</keyword>
<dbReference type="GO" id="GO:0006032">
    <property type="term" value="P:chitin catabolic process"/>
    <property type="evidence" value="ECO:0007669"/>
    <property type="project" value="UniProtKB-KW"/>
</dbReference>
<evidence type="ECO:0000256" key="5">
    <source>
        <dbReference type="ARBA" id="ARBA00022525"/>
    </source>
</evidence>
<feature type="chain" id="PRO_5041908380" description="chitinase" evidence="14">
    <location>
        <begin position="26"/>
        <end position="1490"/>
    </location>
</feature>
<evidence type="ECO:0000256" key="4">
    <source>
        <dbReference type="ARBA" id="ARBA00012729"/>
    </source>
</evidence>
<accession>A0AAE0JCJ5</accession>
<gene>
    <name evidence="17" type="ORF">B0H65DRAFT_589430</name>
</gene>
<evidence type="ECO:0000256" key="10">
    <source>
        <dbReference type="ARBA" id="ARBA00023295"/>
    </source>
</evidence>
<organism evidence="17 18">
    <name type="scientific">Neurospora tetraspora</name>
    <dbReference type="NCBI Taxonomy" id="94610"/>
    <lineage>
        <taxon>Eukaryota</taxon>
        <taxon>Fungi</taxon>
        <taxon>Dikarya</taxon>
        <taxon>Ascomycota</taxon>
        <taxon>Pezizomycotina</taxon>
        <taxon>Sordariomycetes</taxon>
        <taxon>Sordariomycetidae</taxon>
        <taxon>Sordariales</taxon>
        <taxon>Sordariaceae</taxon>
        <taxon>Neurospora</taxon>
    </lineage>
</organism>
<dbReference type="CDD" id="cd00035">
    <property type="entry name" value="ChtBD1"/>
    <property type="match status" value="1"/>
</dbReference>
<evidence type="ECO:0000256" key="9">
    <source>
        <dbReference type="ARBA" id="ARBA00023277"/>
    </source>
</evidence>
<dbReference type="Gene3D" id="3.10.50.10">
    <property type="match status" value="1"/>
</dbReference>
<dbReference type="Pfam" id="PF00187">
    <property type="entry name" value="Chitin_bind_1"/>
    <property type="match status" value="1"/>
</dbReference>
<evidence type="ECO:0000256" key="1">
    <source>
        <dbReference type="ARBA" id="ARBA00000822"/>
    </source>
</evidence>
<evidence type="ECO:0000256" key="14">
    <source>
        <dbReference type="SAM" id="SignalP"/>
    </source>
</evidence>
<dbReference type="PROSITE" id="PS01095">
    <property type="entry name" value="GH18_1"/>
    <property type="match status" value="1"/>
</dbReference>
<dbReference type="InterPro" id="IPR017853">
    <property type="entry name" value="GH"/>
</dbReference>
<evidence type="ECO:0000256" key="8">
    <source>
        <dbReference type="ARBA" id="ARBA00023024"/>
    </source>
</evidence>
<comment type="similarity">
    <text evidence="3">Belongs to the glycosyl hydrolase 18 family. Chitinase class V subfamily.</text>
</comment>
<dbReference type="PROSITE" id="PS50941">
    <property type="entry name" value="CHIT_BIND_I_2"/>
    <property type="match status" value="1"/>
</dbReference>
<comment type="caution">
    <text evidence="12">Lacks conserved residue(s) required for the propagation of feature annotation.</text>
</comment>
<dbReference type="RefSeq" id="XP_062680143.1">
    <property type="nucleotide sequence ID" value="XM_062831032.1"/>
</dbReference>
<dbReference type="InterPro" id="IPR029070">
    <property type="entry name" value="Chitinase_insertion_sf"/>
</dbReference>
<keyword evidence="5" id="KW-0964">Secreted</keyword>
<dbReference type="SUPFAM" id="SSF51445">
    <property type="entry name" value="(Trans)glycosidases"/>
    <property type="match status" value="1"/>
</dbReference>
<comment type="caution">
    <text evidence="17">The sequence shown here is derived from an EMBL/GenBank/DDBJ whole genome shotgun (WGS) entry which is preliminary data.</text>
</comment>
<feature type="domain" description="Chitin-binding type-1" evidence="15">
    <location>
        <begin position="92"/>
        <end position="135"/>
    </location>
</feature>
<dbReference type="InterPro" id="IPR036861">
    <property type="entry name" value="Endochitinase-like_sf"/>
</dbReference>
<keyword evidence="11" id="KW-0624">Polysaccharide degradation</keyword>
<keyword evidence="7 13" id="KW-0378">Hydrolase</keyword>
<dbReference type="InterPro" id="IPR011583">
    <property type="entry name" value="Chitinase_II/V-like_cat"/>
</dbReference>
<feature type="signal peptide" evidence="14">
    <location>
        <begin position="1"/>
        <end position="25"/>
    </location>
</feature>
<dbReference type="GO" id="GO:0008061">
    <property type="term" value="F:chitin binding"/>
    <property type="evidence" value="ECO:0007669"/>
    <property type="project" value="UniProtKB-UniRule"/>
</dbReference>
<dbReference type="SUPFAM" id="SSF57016">
    <property type="entry name" value="Plant lectins/antimicrobial peptides"/>
    <property type="match status" value="1"/>
</dbReference>
<dbReference type="GO" id="GO:0000272">
    <property type="term" value="P:polysaccharide catabolic process"/>
    <property type="evidence" value="ECO:0007669"/>
    <property type="project" value="UniProtKB-KW"/>
</dbReference>
<keyword evidence="9" id="KW-0119">Carbohydrate metabolism</keyword>
<dbReference type="SUPFAM" id="SSF54556">
    <property type="entry name" value="Chitinase insertion domain"/>
    <property type="match status" value="1"/>
</dbReference>